<feature type="region of interest" description="Disordered" evidence="1">
    <location>
        <begin position="67"/>
        <end position="86"/>
    </location>
</feature>
<evidence type="ECO:0000313" key="3">
    <source>
        <dbReference type="EMBL" id="DAE10321.1"/>
    </source>
</evidence>
<name>A0A8S5PUU7_9CAUD</name>
<evidence type="ECO:0000256" key="1">
    <source>
        <dbReference type="SAM" id="MobiDB-lite"/>
    </source>
</evidence>
<proteinExistence type="predicted"/>
<reference evidence="3" key="1">
    <citation type="journal article" date="2021" name="Proc. Natl. Acad. Sci. U.S.A.">
        <title>A Catalog of Tens of Thousands of Viruses from Human Metagenomes Reveals Hidden Associations with Chronic Diseases.</title>
        <authorList>
            <person name="Tisza M.J."/>
            <person name="Buck C.B."/>
        </authorList>
    </citation>
    <scope>NUCLEOTIDE SEQUENCE</scope>
    <source>
        <strain evidence="3">Ct3es5</strain>
    </source>
</reference>
<organism evidence="3">
    <name type="scientific">Siphoviridae sp. ct3es5</name>
    <dbReference type="NCBI Taxonomy" id="2825322"/>
    <lineage>
        <taxon>Viruses</taxon>
        <taxon>Duplodnaviria</taxon>
        <taxon>Heunggongvirae</taxon>
        <taxon>Uroviricota</taxon>
        <taxon>Caudoviricetes</taxon>
    </lineage>
</organism>
<dbReference type="EMBL" id="BK015507">
    <property type="protein sequence ID" value="DAE10321.1"/>
    <property type="molecule type" value="Genomic_DNA"/>
</dbReference>
<dbReference type="InterPro" id="IPR046240">
    <property type="entry name" value="DUF6273"/>
</dbReference>
<feature type="domain" description="DUF6273" evidence="2">
    <location>
        <begin position="1"/>
        <end position="41"/>
    </location>
</feature>
<protein>
    <recommendedName>
        <fullName evidence="2">DUF6273 domain-containing protein</fullName>
    </recommendedName>
</protein>
<sequence length="86" mass="9876">MWWWLRSPNYNNNNNFLIVNTDGNYNNNNANNSGGVRPGFCDCEVKWSNRNPAFGFQVKDDLRKRRGTSLGSQSLKLPRLGKREGV</sequence>
<evidence type="ECO:0000259" key="2">
    <source>
        <dbReference type="Pfam" id="PF19789"/>
    </source>
</evidence>
<accession>A0A8S5PUU7</accession>
<dbReference type="Pfam" id="PF19789">
    <property type="entry name" value="DUF6273"/>
    <property type="match status" value="1"/>
</dbReference>